<dbReference type="EMBL" id="ML208316">
    <property type="protein sequence ID" value="TFK70270.1"/>
    <property type="molecule type" value="Genomic_DNA"/>
</dbReference>
<proteinExistence type="predicted"/>
<organism evidence="1 2">
    <name type="scientific">Pluteus cervinus</name>
    <dbReference type="NCBI Taxonomy" id="181527"/>
    <lineage>
        <taxon>Eukaryota</taxon>
        <taxon>Fungi</taxon>
        <taxon>Dikarya</taxon>
        <taxon>Basidiomycota</taxon>
        <taxon>Agaricomycotina</taxon>
        <taxon>Agaricomycetes</taxon>
        <taxon>Agaricomycetidae</taxon>
        <taxon>Agaricales</taxon>
        <taxon>Pluteineae</taxon>
        <taxon>Pluteaceae</taxon>
        <taxon>Pluteus</taxon>
    </lineage>
</organism>
<gene>
    <name evidence="1" type="ORF">BDN72DRAFT_819174</name>
</gene>
<dbReference type="Proteomes" id="UP000308600">
    <property type="component" value="Unassembled WGS sequence"/>
</dbReference>
<protein>
    <submittedName>
        <fullName evidence="1">Uncharacterized protein</fullName>
    </submittedName>
</protein>
<name>A0ACD3AWT9_9AGAR</name>
<evidence type="ECO:0000313" key="2">
    <source>
        <dbReference type="Proteomes" id="UP000308600"/>
    </source>
</evidence>
<accession>A0ACD3AWT9</accession>
<evidence type="ECO:0000313" key="1">
    <source>
        <dbReference type="EMBL" id="TFK70270.1"/>
    </source>
</evidence>
<keyword evidence="2" id="KW-1185">Reference proteome</keyword>
<reference evidence="1 2" key="1">
    <citation type="journal article" date="2019" name="Nat. Ecol. Evol.">
        <title>Megaphylogeny resolves global patterns of mushroom evolution.</title>
        <authorList>
            <person name="Varga T."/>
            <person name="Krizsan K."/>
            <person name="Foldi C."/>
            <person name="Dima B."/>
            <person name="Sanchez-Garcia M."/>
            <person name="Sanchez-Ramirez S."/>
            <person name="Szollosi G.J."/>
            <person name="Szarkandi J.G."/>
            <person name="Papp V."/>
            <person name="Albert L."/>
            <person name="Andreopoulos W."/>
            <person name="Angelini C."/>
            <person name="Antonin V."/>
            <person name="Barry K.W."/>
            <person name="Bougher N.L."/>
            <person name="Buchanan P."/>
            <person name="Buyck B."/>
            <person name="Bense V."/>
            <person name="Catcheside P."/>
            <person name="Chovatia M."/>
            <person name="Cooper J."/>
            <person name="Damon W."/>
            <person name="Desjardin D."/>
            <person name="Finy P."/>
            <person name="Geml J."/>
            <person name="Haridas S."/>
            <person name="Hughes K."/>
            <person name="Justo A."/>
            <person name="Karasinski D."/>
            <person name="Kautmanova I."/>
            <person name="Kiss B."/>
            <person name="Kocsube S."/>
            <person name="Kotiranta H."/>
            <person name="LaButti K.M."/>
            <person name="Lechner B.E."/>
            <person name="Liimatainen K."/>
            <person name="Lipzen A."/>
            <person name="Lukacs Z."/>
            <person name="Mihaltcheva S."/>
            <person name="Morgado L.N."/>
            <person name="Niskanen T."/>
            <person name="Noordeloos M.E."/>
            <person name="Ohm R.A."/>
            <person name="Ortiz-Santana B."/>
            <person name="Ovrebo C."/>
            <person name="Racz N."/>
            <person name="Riley R."/>
            <person name="Savchenko A."/>
            <person name="Shiryaev A."/>
            <person name="Soop K."/>
            <person name="Spirin V."/>
            <person name="Szebenyi C."/>
            <person name="Tomsovsky M."/>
            <person name="Tulloss R.E."/>
            <person name="Uehling J."/>
            <person name="Grigoriev I.V."/>
            <person name="Vagvolgyi C."/>
            <person name="Papp T."/>
            <person name="Martin F.M."/>
            <person name="Miettinen O."/>
            <person name="Hibbett D.S."/>
            <person name="Nagy L.G."/>
        </authorList>
    </citation>
    <scope>NUCLEOTIDE SEQUENCE [LARGE SCALE GENOMIC DNA]</scope>
    <source>
        <strain evidence="1 2">NL-1719</strain>
    </source>
</reference>
<sequence length="1049" mass="116013">MTSTLGKRKTREEGEEKDSEKSHGSTLFVSNLPYTATSVDLQTLFSDIAPVRSAFVVTEHGTGVSKGVGYVSFAIKEDAQAAYEKIGKEGMNFVGRNLRVEWAESKPKNRPERGKESEKDADTKGKKDKIQPKPKPKTPQVRGPNDPLAIRTIVVSGLPSSIDAKSLWKKMRKIDGAEKVDWPVKREDGENDSTMAHVVFSSPAQALDAVSKLHAHVFKGCLLSVTLKKRLDDLAKLVAKPSTSKAAKDGAVAGGEEADKKPGVVVAAPNHASRLIVRNLPWDITEQDLRAVFLPYGPIYSIHIPLAEPKEGEAGPSTEQVASSEPKKKPRMKGFAFIWMLSRKDAEKAIEGCNGKQVSAGTAEALVSEKQKKKKLIRLEKKSKVLAANAAAKGWSVDGEKGEDEVDEDGGEDGEEKETGKVSSSSRVIAVDWALSKDKWEEEKAKIEQDGEDVEMADAGSNNEEGDASDEDAETGSSDESEDEHIGVHEGSDDDESGSDEDDDEEARNDDEDKPVKPQLPDTDVGTTIFVRNVPYTATDDELRTLFRAFGPLRYARITMDPATGRSRGTGFACFWNREDADKVIEQSNLLREVTTGHSAPVKKNPFSMPSLLTPDPSSSLAQSLVLQGRTLDAVRAVTRDEAGKLKEDGEKSRQKADKRNMYLLREGVILPNSPQAANLAPQDLERRTNSHNARRTLLKSNPSLYISKTRLSIRQIPLYVTERMLKRLAIHATRAFEAEVKEGKRTALTADELSPSHDIGKEEQDLGADGDGEDKNALKKTQKKKRFMGRETGVKQTKIVRQQERVDPITGKGRSKGYGFLEMHKHADALRVLRWSNDNPTVGLLFEEWWKDELKEMVKRHESGDGKTKGKQNVKEEKGDKEMDEARLARVKAELEKGDEGKKKRVGGLIVEFSIENIQVVQRRNARPQVKGKEHNADDDSRAESRASKLGPRKGRDSSRSKPKVSDGDDDVATTKSRSRPKDGQEGRPKKRPRLSTDSPEKSRPRSTTQGATDKIKPSTKEEQTPTKVPNVLGHLIGRKRKERQKKR</sequence>